<dbReference type="SUPFAM" id="SSF54593">
    <property type="entry name" value="Glyoxalase/Bleomycin resistance protein/Dihydroxybiphenyl dioxygenase"/>
    <property type="match status" value="1"/>
</dbReference>
<dbReference type="RefSeq" id="WP_251611016.1">
    <property type="nucleotide sequence ID" value="NZ_JAMQJY010000003.1"/>
</dbReference>
<protein>
    <submittedName>
        <fullName evidence="1">VOC family protein</fullName>
    </submittedName>
</protein>
<dbReference type="Gene3D" id="3.10.180.10">
    <property type="entry name" value="2,3-Dihydroxybiphenyl 1,2-Dioxygenase, domain 1"/>
    <property type="match status" value="1"/>
</dbReference>
<evidence type="ECO:0000313" key="2">
    <source>
        <dbReference type="Proteomes" id="UP001203665"/>
    </source>
</evidence>
<name>A0ABT0XQ26_9BACI</name>
<evidence type="ECO:0000313" key="1">
    <source>
        <dbReference type="EMBL" id="MCM2677339.1"/>
    </source>
</evidence>
<organism evidence="1 2">
    <name type="scientific">Alkalicoccobacillus plakortidis</name>
    <dbReference type="NCBI Taxonomy" id="444060"/>
    <lineage>
        <taxon>Bacteria</taxon>
        <taxon>Bacillati</taxon>
        <taxon>Bacillota</taxon>
        <taxon>Bacilli</taxon>
        <taxon>Bacillales</taxon>
        <taxon>Bacillaceae</taxon>
        <taxon>Alkalicoccobacillus</taxon>
    </lineage>
</organism>
<keyword evidence="2" id="KW-1185">Reference proteome</keyword>
<proteinExistence type="predicted"/>
<gene>
    <name evidence="1" type="ORF">NDM98_19115</name>
</gene>
<sequence>MSSFSGVTFQIRVMDYDVGLPWYEVLLNRKPDFIPHEDFAEWELVPGAWLQVTKGETAAEAGPLRIGVENIEEERERLIRELEFEIQEVQTREGVPAAWCTFEDPFGNRIGLYQELE</sequence>
<comment type="caution">
    <text evidence="1">The sequence shown here is derived from an EMBL/GenBank/DDBJ whole genome shotgun (WGS) entry which is preliminary data.</text>
</comment>
<accession>A0ABT0XQ26</accession>
<dbReference type="EMBL" id="JAMQJY010000003">
    <property type="protein sequence ID" value="MCM2677339.1"/>
    <property type="molecule type" value="Genomic_DNA"/>
</dbReference>
<dbReference type="InterPro" id="IPR029068">
    <property type="entry name" value="Glyas_Bleomycin-R_OHBP_Dase"/>
</dbReference>
<dbReference type="Proteomes" id="UP001203665">
    <property type="component" value="Unassembled WGS sequence"/>
</dbReference>
<reference evidence="1" key="1">
    <citation type="submission" date="2022-06" db="EMBL/GenBank/DDBJ databases">
        <title>Alkalicoccobacillus porphyridii sp. nov., isolated from a marine red alga, Porphyridium purpureum and reclassification of Shouchella plakortidis and Shouchella gibsonii as Alkalicoccobacillus plakortidis comb. nov. and Alkalicoccobacillus gibsonii comb. nov.</title>
        <authorList>
            <person name="Kim K.H."/>
            <person name="Lee J.K."/>
            <person name="Han D.M."/>
            <person name="Baek J.H."/>
            <person name="Jeon C.O."/>
        </authorList>
    </citation>
    <scope>NUCLEOTIDE SEQUENCE</scope>
    <source>
        <strain evidence="1">DSM 19153</strain>
    </source>
</reference>